<keyword evidence="1" id="KW-0472">Membrane</keyword>
<sequence>MALGRFTVHAGDFRKGNEHQFLRGKLLMKKPKGFFRETVRLDAVESVEVASEESVKRLGGTIGWGVAGAVLLGPVGLLAGLLAGGRGKDVTFVCKLKDGRKFLATASSKMFVELQAMTFR</sequence>
<dbReference type="RefSeq" id="WP_196273626.1">
    <property type="nucleotide sequence ID" value="NZ_JADQDO010000017.1"/>
</dbReference>
<reference evidence="2" key="1">
    <citation type="submission" date="2020-11" db="EMBL/GenBank/DDBJ databases">
        <authorList>
            <person name="Kim M.K."/>
        </authorList>
    </citation>
    <scope>NUCLEOTIDE SEQUENCE</scope>
    <source>
        <strain evidence="2">BT350</strain>
    </source>
</reference>
<evidence type="ECO:0000313" key="3">
    <source>
        <dbReference type="Proteomes" id="UP000599312"/>
    </source>
</evidence>
<organism evidence="2 3">
    <name type="scientific">Microvirga alba</name>
    <dbReference type="NCBI Taxonomy" id="2791025"/>
    <lineage>
        <taxon>Bacteria</taxon>
        <taxon>Pseudomonadati</taxon>
        <taxon>Pseudomonadota</taxon>
        <taxon>Alphaproteobacteria</taxon>
        <taxon>Hyphomicrobiales</taxon>
        <taxon>Methylobacteriaceae</taxon>
        <taxon>Microvirga</taxon>
    </lineage>
</organism>
<feature type="transmembrane region" description="Helical" evidence="1">
    <location>
        <begin position="62"/>
        <end position="83"/>
    </location>
</feature>
<comment type="caution">
    <text evidence="2">The sequence shown here is derived from an EMBL/GenBank/DDBJ whole genome shotgun (WGS) entry which is preliminary data.</text>
</comment>
<dbReference type="AlphaFoldDB" id="A0A931BRK3"/>
<dbReference type="Proteomes" id="UP000599312">
    <property type="component" value="Unassembled WGS sequence"/>
</dbReference>
<keyword evidence="1" id="KW-1133">Transmembrane helix</keyword>
<evidence type="ECO:0000256" key="1">
    <source>
        <dbReference type="SAM" id="Phobius"/>
    </source>
</evidence>
<evidence type="ECO:0000313" key="2">
    <source>
        <dbReference type="EMBL" id="MBF9235631.1"/>
    </source>
</evidence>
<protein>
    <submittedName>
        <fullName evidence="2">Uncharacterized protein</fullName>
    </submittedName>
</protein>
<gene>
    <name evidence="2" type="ORF">I2H38_19905</name>
</gene>
<name>A0A931BRK3_9HYPH</name>
<proteinExistence type="predicted"/>
<accession>A0A931BRK3</accession>
<dbReference type="EMBL" id="JADQDO010000017">
    <property type="protein sequence ID" value="MBF9235631.1"/>
    <property type="molecule type" value="Genomic_DNA"/>
</dbReference>
<keyword evidence="3" id="KW-1185">Reference proteome</keyword>
<keyword evidence="1" id="KW-0812">Transmembrane</keyword>